<organism evidence="1 2">
    <name type="scientific">Candidatus Desantisbacteria bacterium CG_4_10_14_0_8_um_filter_48_22</name>
    <dbReference type="NCBI Taxonomy" id="1974543"/>
    <lineage>
        <taxon>Bacteria</taxon>
        <taxon>Candidatus Desantisiibacteriota</taxon>
    </lineage>
</organism>
<accession>A0A2M7SDX0</accession>
<dbReference type="EMBL" id="PFMR01000089">
    <property type="protein sequence ID" value="PIZ17726.1"/>
    <property type="molecule type" value="Genomic_DNA"/>
</dbReference>
<dbReference type="PANTHER" id="PTHR35894">
    <property type="entry name" value="GENERAL SECRETION PATHWAY PROTEIN A-RELATED"/>
    <property type="match status" value="1"/>
</dbReference>
<gene>
    <name evidence="1" type="ORF">COY52_03140</name>
</gene>
<protein>
    <recommendedName>
        <fullName evidence="3">ATP-binding protein</fullName>
    </recommendedName>
</protein>
<reference evidence="2" key="1">
    <citation type="submission" date="2017-09" db="EMBL/GenBank/DDBJ databases">
        <title>Depth-based differentiation of microbial function through sediment-hosted aquifers and enrichment of novel symbionts in the deep terrestrial subsurface.</title>
        <authorList>
            <person name="Probst A.J."/>
            <person name="Ladd B."/>
            <person name="Jarett J.K."/>
            <person name="Geller-Mcgrath D.E."/>
            <person name="Sieber C.M.K."/>
            <person name="Emerson J.B."/>
            <person name="Anantharaman K."/>
            <person name="Thomas B.C."/>
            <person name="Malmstrom R."/>
            <person name="Stieglmeier M."/>
            <person name="Klingl A."/>
            <person name="Woyke T."/>
            <person name="Ryan C.M."/>
            <person name="Banfield J.F."/>
        </authorList>
    </citation>
    <scope>NUCLEOTIDE SEQUENCE [LARGE SCALE GENOMIC DNA]</scope>
</reference>
<comment type="caution">
    <text evidence="1">The sequence shown here is derived from an EMBL/GenBank/DDBJ whole genome shotgun (WGS) entry which is preliminary data.</text>
</comment>
<proteinExistence type="predicted"/>
<dbReference type="Gene3D" id="3.40.50.300">
    <property type="entry name" value="P-loop containing nucleotide triphosphate hydrolases"/>
    <property type="match status" value="1"/>
</dbReference>
<evidence type="ECO:0000313" key="1">
    <source>
        <dbReference type="EMBL" id="PIZ17726.1"/>
    </source>
</evidence>
<evidence type="ECO:0008006" key="3">
    <source>
        <dbReference type="Google" id="ProtNLM"/>
    </source>
</evidence>
<name>A0A2M7SDX0_9BACT</name>
<dbReference type="InterPro" id="IPR021228">
    <property type="entry name" value="BrxD"/>
</dbReference>
<dbReference type="AlphaFoldDB" id="A0A2M7SDX0"/>
<dbReference type="PANTHER" id="PTHR35894:SF1">
    <property type="entry name" value="PHOSPHORIBULOKINASE _ URIDINE KINASE FAMILY"/>
    <property type="match status" value="1"/>
</dbReference>
<dbReference type="SUPFAM" id="SSF52540">
    <property type="entry name" value="P-loop containing nucleoside triphosphate hydrolases"/>
    <property type="match status" value="1"/>
</dbReference>
<sequence>MKSFMESEYKLKVDPFDNKVDLSAPMAGRKKEKEAWSQIIRQRTGQRGNSFNFVIGDYGFGKSFSLYKIYEEVKKKYENVIPIFITLLPEDTIRKFGLEFIQRIFSKFEMKDFKRILSKVRKEDFDHLKSLLPEPAIIFEKVRKGNDLAFVFLRGDKVIDAKEMHALGVGRKLDSTDRAKDYLLSFLYLLKKAGLDSLLLAIDEVEYIFSQMRGSKISLAFNTLRGIHDLQSLELGETANMIFFFGISIDVWRRLTVDLQKREKSQGGPIQPFIDRKDNVITLEPLSKEETKELIKLRLKQNRTTGIVGEKPLIPFNDEFVGYVFDLTKGRPRDIVRRCDIVLLEGLEQKITLITVTFAKKVYESHGLFI</sequence>
<dbReference type="Proteomes" id="UP000229307">
    <property type="component" value="Unassembled WGS sequence"/>
</dbReference>
<dbReference type="InterPro" id="IPR052026">
    <property type="entry name" value="ExeA_AAA_ATPase_DNA-bind"/>
</dbReference>
<dbReference type="InterPro" id="IPR027417">
    <property type="entry name" value="P-loop_NTPase"/>
</dbReference>
<dbReference type="Pfam" id="PF10923">
    <property type="entry name" value="BrxC_BrxD"/>
    <property type="match status" value="1"/>
</dbReference>
<evidence type="ECO:0000313" key="2">
    <source>
        <dbReference type="Proteomes" id="UP000229307"/>
    </source>
</evidence>